<organism evidence="2 3">
    <name type="scientific">Symbiodinium microadriaticum</name>
    <name type="common">Dinoflagellate</name>
    <name type="synonym">Zooxanthella microadriatica</name>
    <dbReference type="NCBI Taxonomy" id="2951"/>
    <lineage>
        <taxon>Eukaryota</taxon>
        <taxon>Sar</taxon>
        <taxon>Alveolata</taxon>
        <taxon>Dinophyceae</taxon>
        <taxon>Suessiales</taxon>
        <taxon>Symbiodiniaceae</taxon>
        <taxon>Symbiodinium</taxon>
    </lineage>
</organism>
<name>A0A1Q9AFP5_SYMMI</name>
<evidence type="ECO:0000256" key="1">
    <source>
        <dbReference type="SAM" id="MobiDB-lite"/>
    </source>
</evidence>
<evidence type="ECO:0000313" key="2">
    <source>
        <dbReference type="EMBL" id="OLP53782.1"/>
    </source>
</evidence>
<sequence>MAVLWEGWVQSRGNWHSSQLLLTLQSTRKNRRRGGRRWMTEAQLAERYGQDVAQEIIEHKSTDAVLRRTQVKNHPDCPRLRLFLCFDYECEEEEEEDVLGHMASASYKHGGDHDQPGRRSRKRKHESDSDSESPEDSSSSSSSSEKKKK</sequence>
<feature type="non-terminal residue" evidence="2">
    <location>
        <position position="149"/>
    </location>
</feature>
<comment type="caution">
    <text evidence="2">The sequence shown here is derived from an EMBL/GenBank/DDBJ whole genome shotgun (WGS) entry which is preliminary data.</text>
</comment>
<evidence type="ECO:0000313" key="3">
    <source>
        <dbReference type="Proteomes" id="UP000186817"/>
    </source>
</evidence>
<dbReference type="OrthoDB" id="465711at2759"/>
<reference evidence="2 3" key="1">
    <citation type="submission" date="2016-02" db="EMBL/GenBank/DDBJ databases">
        <title>Genome analysis of coral dinoflagellate symbionts highlights evolutionary adaptations to a symbiotic lifestyle.</title>
        <authorList>
            <person name="Aranda M."/>
            <person name="Li Y."/>
            <person name="Liew Y.J."/>
            <person name="Baumgarten S."/>
            <person name="Simakov O."/>
            <person name="Wilson M."/>
            <person name="Piel J."/>
            <person name="Ashoor H."/>
            <person name="Bougouffa S."/>
            <person name="Bajic V.B."/>
            <person name="Ryu T."/>
            <person name="Ravasi T."/>
            <person name="Bayer T."/>
            <person name="Micklem G."/>
            <person name="Kim H."/>
            <person name="Bhak J."/>
            <person name="Lajeunesse T.C."/>
            <person name="Voolstra C.R."/>
        </authorList>
    </citation>
    <scope>NUCLEOTIDE SEQUENCE [LARGE SCALE GENOMIC DNA]</scope>
    <source>
        <strain evidence="2 3">CCMP2467</strain>
    </source>
</reference>
<accession>A0A1Q9AFP5</accession>
<feature type="region of interest" description="Disordered" evidence="1">
    <location>
        <begin position="97"/>
        <end position="149"/>
    </location>
</feature>
<dbReference type="EMBL" id="LSRX01008405">
    <property type="protein sequence ID" value="OLP53782.1"/>
    <property type="molecule type" value="Genomic_DNA"/>
</dbReference>
<dbReference type="Proteomes" id="UP000186817">
    <property type="component" value="Unassembled WGS sequence"/>
</dbReference>
<keyword evidence="3" id="KW-1185">Reference proteome</keyword>
<gene>
    <name evidence="2" type="ORF">AK812_SmicGene48618</name>
</gene>
<dbReference type="AlphaFoldDB" id="A0A1Q9AFP5"/>
<proteinExistence type="predicted"/>
<protein>
    <submittedName>
        <fullName evidence="2">Uncharacterized protein</fullName>
    </submittedName>
</protein>